<dbReference type="Gene3D" id="2.60.40.10">
    <property type="entry name" value="Immunoglobulins"/>
    <property type="match status" value="1"/>
</dbReference>
<organism evidence="6 7">
    <name type="scientific">Allocatelliglobosispora scoriae</name>
    <dbReference type="NCBI Taxonomy" id="643052"/>
    <lineage>
        <taxon>Bacteria</taxon>
        <taxon>Bacillati</taxon>
        <taxon>Actinomycetota</taxon>
        <taxon>Actinomycetes</taxon>
        <taxon>Micromonosporales</taxon>
        <taxon>Micromonosporaceae</taxon>
        <taxon>Allocatelliglobosispora</taxon>
    </lineage>
</organism>
<feature type="domain" description="Enterochelin esterase N-terminal" evidence="5">
    <location>
        <begin position="14"/>
        <end position="135"/>
    </location>
</feature>
<dbReference type="GO" id="GO:0006826">
    <property type="term" value="P:iron ion transport"/>
    <property type="evidence" value="ECO:0007669"/>
    <property type="project" value="InterPro"/>
</dbReference>
<evidence type="ECO:0000256" key="3">
    <source>
        <dbReference type="ARBA" id="ARBA00022801"/>
    </source>
</evidence>
<comment type="subcellular location">
    <subcellularLocation>
        <location evidence="1">Cytoplasm</location>
    </subcellularLocation>
</comment>
<comment type="similarity">
    <text evidence="4">Belongs to the Fes family.</text>
</comment>
<dbReference type="GO" id="GO:0005975">
    <property type="term" value="P:carbohydrate metabolic process"/>
    <property type="evidence" value="ECO:0007669"/>
    <property type="project" value="UniProtKB-ARBA"/>
</dbReference>
<dbReference type="RefSeq" id="WP_184835238.1">
    <property type="nucleotide sequence ID" value="NZ_JACHMN010000002.1"/>
</dbReference>
<dbReference type="InterPro" id="IPR000801">
    <property type="entry name" value="Esterase-like"/>
</dbReference>
<proteinExistence type="inferred from homology"/>
<keyword evidence="3" id="KW-0378">Hydrolase</keyword>
<dbReference type="Proteomes" id="UP000587527">
    <property type="component" value="Unassembled WGS sequence"/>
</dbReference>
<dbReference type="PANTHER" id="PTHR48098:SF3">
    <property type="entry name" value="IRON(III) ENTEROBACTIN ESTERASE"/>
    <property type="match status" value="1"/>
</dbReference>
<dbReference type="PANTHER" id="PTHR48098">
    <property type="entry name" value="ENTEROCHELIN ESTERASE-RELATED"/>
    <property type="match status" value="1"/>
</dbReference>
<dbReference type="InterPro" id="IPR013783">
    <property type="entry name" value="Ig-like_fold"/>
</dbReference>
<dbReference type="SUPFAM" id="SSF81296">
    <property type="entry name" value="E set domains"/>
    <property type="match status" value="1"/>
</dbReference>
<dbReference type="GO" id="GO:0008849">
    <property type="term" value="F:enterochelin esterase activity"/>
    <property type="evidence" value="ECO:0007669"/>
    <property type="project" value="InterPro"/>
</dbReference>
<dbReference type="GO" id="GO:0005737">
    <property type="term" value="C:cytoplasm"/>
    <property type="evidence" value="ECO:0007669"/>
    <property type="project" value="UniProtKB-SubCell"/>
</dbReference>
<dbReference type="InterPro" id="IPR014756">
    <property type="entry name" value="Ig_E-set"/>
</dbReference>
<evidence type="ECO:0000259" key="5">
    <source>
        <dbReference type="Pfam" id="PF11806"/>
    </source>
</evidence>
<evidence type="ECO:0000313" key="7">
    <source>
        <dbReference type="Proteomes" id="UP000587527"/>
    </source>
</evidence>
<sequence>MLIDPDDDPRYRQVTLEWLDTEPDRPARDVFVRLITLGDKAHYDGDLGPYLMTDCGDGQWRLTLRLRADFRSAYQFCPSRDGLLRGHRFDDDGWHGLIAAGVADATNPASFGAVFGNPGPSSVLELPDAPPQSWWQPRPGSAHGVVTEHLHTGQIFGSTRKIWVYTPPGYDPAGVPLPLIVLLDGDDWITVGAAPTVDNLIAEGRIPPSVILMVDAIDSATRQVELTDHATFLRFLVEELLPWGHAELNLTRDPARTVLAGQSFGGLMAAYAGLHASDRFGLILSQSGSFWWPGGSEFDVEAGALIRDYARSERTTARFYLETGYIEWLLRDLNRHFRDVLVAKGYDVTYAEYNGGHDYACWRGGLADGLIALLPPEF</sequence>
<keyword evidence="7" id="KW-1185">Reference proteome</keyword>
<comment type="caution">
    <text evidence="6">The sequence shown here is derived from an EMBL/GenBank/DDBJ whole genome shotgun (WGS) entry which is preliminary data.</text>
</comment>
<dbReference type="GO" id="GO:0005506">
    <property type="term" value="F:iron ion binding"/>
    <property type="evidence" value="ECO:0007669"/>
    <property type="project" value="InterPro"/>
</dbReference>
<evidence type="ECO:0000256" key="1">
    <source>
        <dbReference type="ARBA" id="ARBA00004496"/>
    </source>
</evidence>
<protein>
    <submittedName>
        <fullName evidence="6">Enterochelin esterase family protein</fullName>
    </submittedName>
</protein>
<name>A0A841BNH4_9ACTN</name>
<dbReference type="Gene3D" id="3.40.50.1820">
    <property type="entry name" value="alpha/beta hydrolase"/>
    <property type="match status" value="1"/>
</dbReference>
<evidence type="ECO:0000256" key="2">
    <source>
        <dbReference type="ARBA" id="ARBA00022490"/>
    </source>
</evidence>
<keyword evidence="2" id="KW-0963">Cytoplasm</keyword>
<dbReference type="InterPro" id="IPR050583">
    <property type="entry name" value="Mycobacterial_A85_antigen"/>
</dbReference>
<evidence type="ECO:0000256" key="4">
    <source>
        <dbReference type="ARBA" id="ARBA00024201"/>
    </source>
</evidence>
<gene>
    <name evidence="6" type="ORF">F4553_002317</name>
</gene>
<dbReference type="NCBIfam" id="NF007758">
    <property type="entry name" value="PRK10439.1"/>
    <property type="match status" value="1"/>
</dbReference>
<reference evidence="6 7" key="1">
    <citation type="submission" date="2020-08" db="EMBL/GenBank/DDBJ databases">
        <title>Sequencing the genomes of 1000 actinobacteria strains.</title>
        <authorList>
            <person name="Klenk H.-P."/>
        </authorList>
    </citation>
    <scope>NUCLEOTIDE SEQUENCE [LARGE SCALE GENOMIC DNA]</scope>
    <source>
        <strain evidence="6 7">DSM 45362</strain>
    </source>
</reference>
<dbReference type="InterPro" id="IPR021764">
    <property type="entry name" value="Enterochelin_esterase_N"/>
</dbReference>
<dbReference type="SUPFAM" id="SSF53474">
    <property type="entry name" value="alpha/beta-Hydrolases"/>
    <property type="match status" value="1"/>
</dbReference>
<dbReference type="InterPro" id="IPR029058">
    <property type="entry name" value="AB_hydrolase_fold"/>
</dbReference>
<evidence type="ECO:0000313" key="6">
    <source>
        <dbReference type="EMBL" id="MBB5868938.1"/>
    </source>
</evidence>
<accession>A0A841BNH4</accession>
<dbReference type="AlphaFoldDB" id="A0A841BNH4"/>
<dbReference type="Pfam" id="PF00756">
    <property type="entry name" value="Esterase"/>
    <property type="match status" value="1"/>
</dbReference>
<dbReference type="Pfam" id="PF11806">
    <property type="entry name" value="Enterochelin_N"/>
    <property type="match status" value="1"/>
</dbReference>
<dbReference type="EMBL" id="JACHMN010000002">
    <property type="protein sequence ID" value="MBB5868938.1"/>
    <property type="molecule type" value="Genomic_DNA"/>
</dbReference>